<name>A0ABW2BRR0_9PSEU</name>
<evidence type="ECO:0000256" key="7">
    <source>
        <dbReference type="ARBA" id="ARBA00043987"/>
    </source>
</evidence>
<evidence type="ECO:0000256" key="9">
    <source>
        <dbReference type="SAM" id="Phobius"/>
    </source>
</evidence>
<dbReference type="InterPro" id="IPR049829">
    <property type="entry name" value="MptA/B-like"/>
</dbReference>
<proteinExistence type="inferred from homology"/>
<evidence type="ECO:0000256" key="1">
    <source>
        <dbReference type="ARBA" id="ARBA00004141"/>
    </source>
</evidence>
<sequence>MFPEPSQTESLEQTGVSDNQSHTARRVPLAQVAGLVGVLLLAASSVSVGAVPVDADPGVIPALGGIADLPVLGLAAALVGMGLVVTGWLLLATVLIPHPGAISSRRIVATIALWIAPLLVVPPMFSDDVYSYLGQGAVANQGFDPYAGGPADFLARGDPLGRNVSGYWERSAAPYGPVFLLIAQLIVRIVGADIIAGIALHRIAELVGLALVLWALTALARRTGGRMSRALWLGVLNPLVLFHLVAGIHNDALMLGLMLAGTELALRGLDHERLGYLPLVVGVGLIGTAAAVKLPAAAALTVVVVVLTHRWGGGPIPFAKSVTVTIGLFGAVLVAFSMASGFGFGWVTGLSTPGEVNSWLAPTNQVGFLVGGIGMLAGVSITQAAIGVGKVIGAVVAVVLGILVLRRMLDRTVEPLTGLGLLFAVAVVCGPVVQPWYLLWCVLPLSAVALHTRWLWVLTWTSAVLAVIVPPLGSGIHGNVPGIALGYALAFAVLATVIMVARSLRIASPAV</sequence>
<feature type="transmembrane region" description="Helical" evidence="9">
    <location>
        <begin position="421"/>
        <end position="442"/>
    </location>
</feature>
<evidence type="ECO:0000256" key="8">
    <source>
        <dbReference type="SAM" id="MobiDB-lite"/>
    </source>
</evidence>
<keyword evidence="4 9" id="KW-0812">Transmembrane</keyword>
<evidence type="ECO:0000313" key="10">
    <source>
        <dbReference type="EMBL" id="MFC6865686.1"/>
    </source>
</evidence>
<dbReference type="GO" id="GO:0016757">
    <property type="term" value="F:glycosyltransferase activity"/>
    <property type="evidence" value="ECO:0007669"/>
    <property type="project" value="UniProtKB-KW"/>
</dbReference>
<feature type="transmembrane region" description="Helical" evidence="9">
    <location>
        <begin position="391"/>
        <end position="409"/>
    </location>
</feature>
<feature type="transmembrane region" description="Helical" evidence="9">
    <location>
        <begin position="484"/>
        <end position="504"/>
    </location>
</feature>
<evidence type="ECO:0000256" key="5">
    <source>
        <dbReference type="ARBA" id="ARBA00022989"/>
    </source>
</evidence>
<feature type="transmembrane region" description="Helical" evidence="9">
    <location>
        <begin position="29"/>
        <end position="51"/>
    </location>
</feature>
<feature type="transmembrane region" description="Helical" evidence="9">
    <location>
        <begin position="454"/>
        <end position="472"/>
    </location>
</feature>
<dbReference type="EMBL" id="JBHSXX010000001">
    <property type="protein sequence ID" value="MFC6865686.1"/>
    <property type="molecule type" value="Genomic_DNA"/>
</dbReference>
<evidence type="ECO:0000256" key="6">
    <source>
        <dbReference type="ARBA" id="ARBA00023136"/>
    </source>
</evidence>
<reference evidence="11" key="1">
    <citation type="journal article" date="2019" name="Int. J. Syst. Evol. Microbiol.">
        <title>The Global Catalogue of Microorganisms (GCM) 10K type strain sequencing project: providing services to taxonomists for standard genome sequencing and annotation.</title>
        <authorList>
            <consortium name="The Broad Institute Genomics Platform"/>
            <consortium name="The Broad Institute Genome Sequencing Center for Infectious Disease"/>
            <person name="Wu L."/>
            <person name="Ma J."/>
        </authorList>
    </citation>
    <scope>NUCLEOTIDE SEQUENCE [LARGE SCALE GENOMIC DNA]</scope>
    <source>
        <strain evidence="11">KCTC 32255</strain>
    </source>
</reference>
<keyword evidence="11" id="KW-1185">Reference proteome</keyword>
<keyword evidence="6 9" id="KW-0472">Membrane</keyword>
<feature type="transmembrane region" description="Helical" evidence="9">
    <location>
        <begin position="203"/>
        <end position="220"/>
    </location>
</feature>
<dbReference type="RefSeq" id="WP_345392236.1">
    <property type="nucleotide sequence ID" value="NZ_BAABLA010000007.1"/>
</dbReference>
<accession>A0ABW2BRR0</accession>
<feature type="transmembrane region" description="Helical" evidence="9">
    <location>
        <begin position="359"/>
        <end position="379"/>
    </location>
</feature>
<evidence type="ECO:0000256" key="3">
    <source>
        <dbReference type="ARBA" id="ARBA00022679"/>
    </source>
</evidence>
<comment type="similarity">
    <text evidence="7">Belongs to the MptA/B family.</text>
</comment>
<gene>
    <name evidence="10" type="primary">mptB</name>
    <name evidence="10" type="ORF">ACFQGD_00850</name>
</gene>
<feature type="transmembrane region" description="Helical" evidence="9">
    <location>
        <begin position="71"/>
        <end position="95"/>
    </location>
</feature>
<feature type="transmembrane region" description="Helical" evidence="9">
    <location>
        <begin position="296"/>
        <end position="312"/>
    </location>
</feature>
<organism evidence="10 11">
    <name type="scientific">Haloechinothrix salitolerans</name>
    <dbReference type="NCBI Taxonomy" id="926830"/>
    <lineage>
        <taxon>Bacteria</taxon>
        <taxon>Bacillati</taxon>
        <taxon>Actinomycetota</taxon>
        <taxon>Actinomycetes</taxon>
        <taxon>Pseudonocardiales</taxon>
        <taxon>Pseudonocardiaceae</taxon>
        <taxon>Haloechinothrix</taxon>
    </lineage>
</organism>
<protein>
    <submittedName>
        <fullName evidence="10">Polyprenol phosphomannose-dependent alpha 1,6 mannosyltransferase MptB</fullName>
    </submittedName>
</protein>
<dbReference type="NCBIfam" id="NF038066">
    <property type="entry name" value="MptB"/>
    <property type="match status" value="1"/>
</dbReference>
<keyword evidence="3" id="KW-0808">Transferase</keyword>
<feature type="region of interest" description="Disordered" evidence="8">
    <location>
        <begin position="1"/>
        <end position="22"/>
    </location>
</feature>
<comment type="caution">
    <text evidence="10">The sequence shown here is derived from an EMBL/GenBank/DDBJ whole genome shotgun (WGS) entry which is preliminary data.</text>
</comment>
<keyword evidence="2 10" id="KW-0328">Glycosyltransferase</keyword>
<evidence type="ECO:0000313" key="11">
    <source>
        <dbReference type="Proteomes" id="UP001596337"/>
    </source>
</evidence>
<feature type="transmembrane region" description="Helical" evidence="9">
    <location>
        <begin position="107"/>
        <end position="125"/>
    </location>
</feature>
<comment type="subcellular location">
    <subcellularLocation>
        <location evidence="1">Membrane</location>
        <topology evidence="1">Multi-pass membrane protein</topology>
    </subcellularLocation>
</comment>
<evidence type="ECO:0000256" key="4">
    <source>
        <dbReference type="ARBA" id="ARBA00022692"/>
    </source>
</evidence>
<dbReference type="Proteomes" id="UP001596337">
    <property type="component" value="Unassembled WGS sequence"/>
</dbReference>
<feature type="transmembrane region" description="Helical" evidence="9">
    <location>
        <begin position="324"/>
        <end position="347"/>
    </location>
</feature>
<dbReference type="Pfam" id="PF26314">
    <property type="entry name" value="MptA_B_family"/>
    <property type="match status" value="1"/>
</dbReference>
<keyword evidence="5 9" id="KW-1133">Transmembrane helix</keyword>
<evidence type="ECO:0000256" key="2">
    <source>
        <dbReference type="ARBA" id="ARBA00022676"/>
    </source>
</evidence>